<sequence>MKIGLYSVTDKALFDALNQTKVTNDDMKSLFFKRGTIISKDTKRKALALDFSRYFHGFDDYKKLSEILGSVGRREKCSINIINANVEKSDIEAAVKLVCEDLQKEGDQTDFIYTDAGIEVKIKYVKLDYKMNEFRQSSTREAVVLIEKNEAGEFIARFPQNTKSREFTEKLVNKIRSENVDSTVSIDEITLESVKDHSERTYFFKKLIESIPNYNCIDVTDVYVTHPILEDKKKETTDEDNDDEAEDVAVDLGCHISKASLKGRGVLESKELNDLLSQGFYITKIIWVSVVSGFVDSNKFEFEAQFSDTDNCKLFSYLVRGQYKYKSIDDYTHRQNVEKEKEIILLTLIEGAARKISDEIVERNSLKVKAE</sequence>
<keyword evidence="2" id="KW-1185">Reference proteome</keyword>
<name>A0AAX3LE99_9ENTR</name>
<accession>A0AAX3LE99</accession>
<organism evidence="1 2">
    <name type="scientific">Enterobacter ludwigii</name>
    <dbReference type="NCBI Taxonomy" id="299767"/>
    <lineage>
        <taxon>Bacteria</taxon>
        <taxon>Pseudomonadati</taxon>
        <taxon>Pseudomonadota</taxon>
        <taxon>Gammaproteobacteria</taxon>
        <taxon>Enterobacterales</taxon>
        <taxon>Enterobacteriaceae</taxon>
        <taxon>Enterobacter</taxon>
        <taxon>Enterobacter cloacae complex</taxon>
    </lineage>
</organism>
<dbReference type="EMBL" id="CP116347">
    <property type="protein sequence ID" value="WCE14640.1"/>
    <property type="molecule type" value="Genomic_DNA"/>
</dbReference>
<dbReference type="Proteomes" id="UP001210538">
    <property type="component" value="Chromosome"/>
</dbReference>
<reference evidence="1 2" key="1">
    <citation type="submission" date="2023-01" db="EMBL/GenBank/DDBJ databases">
        <title>Genome sequence resource and annotation of Enterobacter ludwigii, an economically important pathogen of seedling wilt with strawberry.</title>
        <authorList>
            <person name="Xie Y."/>
        </authorList>
    </citation>
    <scope>NUCLEOTIDE SEQUENCE [LARGE SCALE GENOMIC DNA]</scope>
    <source>
        <strain evidence="1 2">CM-TZ4</strain>
    </source>
</reference>
<dbReference type="RefSeq" id="WP_085396620.1">
    <property type="nucleotide sequence ID" value="NZ_CP116347.1"/>
</dbReference>
<evidence type="ECO:0000313" key="2">
    <source>
        <dbReference type="Proteomes" id="UP001210538"/>
    </source>
</evidence>
<evidence type="ECO:0000313" key="1">
    <source>
        <dbReference type="EMBL" id="WCE14640.1"/>
    </source>
</evidence>
<gene>
    <name evidence="1" type="ORF">PHA72_07155</name>
</gene>
<proteinExistence type="predicted"/>
<protein>
    <submittedName>
        <fullName evidence="1">Uncharacterized protein</fullName>
    </submittedName>
</protein>
<dbReference type="AlphaFoldDB" id="A0AAX3LE99"/>